<dbReference type="OrthoDB" id="78488at2157"/>
<comment type="caution">
    <text evidence="1">The sequence shown here is derived from an EMBL/GenBank/DDBJ whole genome shotgun (WGS) entry which is preliminary data.</text>
</comment>
<dbReference type="EMBL" id="LMVN01000007">
    <property type="protein sequence ID" value="PAV07844.1"/>
    <property type="molecule type" value="Genomic_DNA"/>
</dbReference>
<dbReference type="InterPro" id="IPR011050">
    <property type="entry name" value="Pectin_lyase_fold/virulence"/>
</dbReference>
<keyword evidence="3" id="KW-1185">Reference proteome</keyword>
<evidence type="ECO:0000313" key="3">
    <source>
        <dbReference type="Proteomes" id="UP000217528"/>
    </source>
</evidence>
<reference evidence="2 4" key="1">
    <citation type="submission" date="2016-04" db="EMBL/GenBank/DDBJ databases">
        <title>Genome sequence of Methanosphaera cuniculi DSM 4103.</title>
        <authorList>
            <person name="Poehlein A."/>
            <person name="Seedorf H."/>
            <person name="Daniel R."/>
        </authorList>
    </citation>
    <scope>NUCLEOTIDE SEQUENCE [LARGE SCALE GENOMIC DNA]</scope>
    <source>
        <strain evidence="2 4">DSM 4103</strain>
    </source>
</reference>
<proteinExistence type="predicted"/>
<reference evidence="1 3" key="2">
    <citation type="journal article" date="2017" name="BMC Genomics">
        <title>Genomic analysis of methanogenic archaea reveals a shift towards energy conservation.</title>
        <authorList>
            <person name="Gilmore S.P."/>
            <person name="Henske J.K."/>
            <person name="Sexton J.A."/>
            <person name="Solomon K.V."/>
            <person name="Seppala S."/>
            <person name="Yoo J.I."/>
            <person name="Huyett L.M."/>
            <person name="Pressman A."/>
            <person name="Cogan J.Z."/>
            <person name="Kivenson V."/>
            <person name="Peng X."/>
            <person name="Tan Y."/>
            <person name="Valentine D.L."/>
            <person name="O'Malley M.A."/>
        </authorList>
    </citation>
    <scope>NUCLEOTIDE SEQUENCE [LARGE SCALE GENOMIC DNA]</scope>
    <source>
        <strain evidence="1 3">1R-7</strain>
    </source>
</reference>
<dbReference type="SUPFAM" id="SSF51126">
    <property type="entry name" value="Pectin lyase-like"/>
    <property type="match status" value="1"/>
</dbReference>
<organism evidence="1 3">
    <name type="scientific">Methanosphaera cuniculi</name>
    <dbReference type="NCBI Taxonomy" id="1077256"/>
    <lineage>
        <taxon>Archaea</taxon>
        <taxon>Methanobacteriati</taxon>
        <taxon>Methanobacteriota</taxon>
        <taxon>Methanomada group</taxon>
        <taxon>Methanobacteria</taxon>
        <taxon>Methanobacteriales</taxon>
        <taxon>Methanobacteriaceae</taxon>
        <taxon>Methanosphaera</taxon>
    </lineage>
</organism>
<sequence>MNNIKNEGIENTDYTINVKNGNYKFTEELTITNTSNIKSITINGEDTDKTIFDGQNKTRLFNLNTTTLKINFNNITFTNGFNDTKAGVIYTKSVMNINNSKFINNTVSNKTEDSYYGSNLYGGAIFTENTCTINNSYFIHNILENGQSSMGGAIFINGTNNETILLIIMNTEFIENGATVNNYAQGGAIASSKNTLFNISKCYFSDNKAIYYADIYNNNYVTDHIQNITECIFENTNKRENIIYIRGSNIMYLIIIL</sequence>
<dbReference type="Proteomes" id="UP000246004">
    <property type="component" value="Unassembled WGS sequence"/>
</dbReference>
<protein>
    <submittedName>
        <fullName evidence="1">Uncharacterized protein</fullName>
    </submittedName>
</protein>
<evidence type="ECO:0000313" key="1">
    <source>
        <dbReference type="EMBL" id="PAV07844.1"/>
    </source>
</evidence>
<dbReference type="Proteomes" id="UP000217528">
    <property type="component" value="Unassembled WGS sequence"/>
</dbReference>
<evidence type="ECO:0000313" key="4">
    <source>
        <dbReference type="Proteomes" id="UP000246004"/>
    </source>
</evidence>
<accession>A0A2A2HEZ9</accession>
<dbReference type="RefSeq" id="WP_095608290.1">
    <property type="nucleotide sequence ID" value="NZ_LMVN01000007.1"/>
</dbReference>
<name>A0A2A2HEZ9_9EURY</name>
<evidence type="ECO:0000313" key="2">
    <source>
        <dbReference type="EMBL" id="PWL08864.1"/>
    </source>
</evidence>
<gene>
    <name evidence="1" type="ORF">ASJ82_02630</name>
    <name evidence="2" type="ORF">MSCUN_02510</name>
</gene>
<dbReference type="EMBL" id="LWMS01000007">
    <property type="protein sequence ID" value="PWL08864.1"/>
    <property type="molecule type" value="Genomic_DNA"/>
</dbReference>
<dbReference type="AlphaFoldDB" id="A0A2A2HEZ9"/>